<protein>
    <submittedName>
        <fullName evidence="7">Uncharacterized protein</fullName>
    </submittedName>
</protein>
<dbReference type="Pfam" id="PF01126">
    <property type="entry name" value="Heme_oxygenase"/>
    <property type="match status" value="1"/>
</dbReference>
<dbReference type="PRINTS" id="PR00088">
    <property type="entry name" value="HAEMOXYGNASE"/>
</dbReference>
<gene>
    <name evidence="7" type="ORF">CVT26_004322</name>
</gene>
<dbReference type="InterPro" id="IPR002051">
    <property type="entry name" value="Haem_Oase"/>
</dbReference>
<dbReference type="GO" id="GO:0006788">
    <property type="term" value="P:heme oxidation"/>
    <property type="evidence" value="ECO:0007669"/>
    <property type="project" value="InterPro"/>
</dbReference>
<dbReference type="InterPro" id="IPR016084">
    <property type="entry name" value="Haem_Oase-like_multi-hlx"/>
</dbReference>
<keyword evidence="1 4" id="KW-0349">Heme</keyword>
<dbReference type="InParanoid" id="A0A409W2D0"/>
<dbReference type="PIRSF" id="PIRSF000343">
    <property type="entry name" value="Haem_Oase"/>
    <property type="match status" value="1"/>
</dbReference>
<dbReference type="GO" id="GO:0004392">
    <property type="term" value="F:heme oxygenase (decyclizing) activity"/>
    <property type="evidence" value="ECO:0007669"/>
    <property type="project" value="InterPro"/>
</dbReference>
<keyword evidence="6" id="KW-1133">Transmembrane helix</keyword>
<evidence type="ECO:0000256" key="3">
    <source>
        <dbReference type="ARBA" id="ARBA00023004"/>
    </source>
</evidence>
<dbReference type="AlphaFoldDB" id="A0A409W2D0"/>
<organism evidence="7 8">
    <name type="scientific">Gymnopilus dilepis</name>
    <dbReference type="NCBI Taxonomy" id="231916"/>
    <lineage>
        <taxon>Eukaryota</taxon>
        <taxon>Fungi</taxon>
        <taxon>Dikarya</taxon>
        <taxon>Basidiomycota</taxon>
        <taxon>Agaricomycotina</taxon>
        <taxon>Agaricomycetes</taxon>
        <taxon>Agaricomycetidae</taxon>
        <taxon>Agaricales</taxon>
        <taxon>Agaricineae</taxon>
        <taxon>Hymenogastraceae</taxon>
        <taxon>Gymnopilus</taxon>
    </lineage>
</organism>
<feature type="transmembrane region" description="Helical" evidence="6">
    <location>
        <begin position="259"/>
        <end position="284"/>
    </location>
</feature>
<dbReference type="GO" id="GO:0046872">
    <property type="term" value="F:metal ion binding"/>
    <property type="evidence" value="ECO:0007669"/>
    <property type="project" value="UniProtKB-KW"/>
</dbReference>
<dbReference type="InterPro" id="IPR016053">
    <property type="entry name" value="Haem_Oase-like"/>
</dbReference>
<keyword evidence="6" id="KW-0812">Transmembrane</keyword>
<sequence length="309" mass="34371">MASIDFSKPLATLLKDSTREAHEQVEHSEGAKLLLSGELTKEEYTRYLMMLWHVYDAIETALEKHATHPSLEPTYNPALLARAPALASDISYLLQVDERTWKSHRIHLQLMSRSPTPLLNYVRRIEELSQSSDPSALLAHSYVRYLGDLSGGQTIRHTIAKAYGLDEAAGLGISFYAFKELRSSKPASQGEMKRIKDWFRAGINTAGERGGVQVKTAVVEEANLAFKLNAGLFELIETHLDDKNKEGFIQAPEVPQERLFSVASVVAVILAMCLSHFVLVVGGFTGDSGYQKLLAAEQWVADLWRSISK</sequence>
<feature type="binding site" description="axial binding residue" evidence="5">
    <location>
        <position position="22"/>
    </location>
    <ligand>
        <name>heme b</name>
        <dbReference type="ChEBI" id="CHEBI:60344"/>
    </ligand>
    <ligandPart>
        <name>Fe</name>
        <dbReference type="ChEBI" id="CHEBI:18248"/>
    </ligandPart>
</feature>
<evidence type="ECO:0000256" key="5">
    <source>
        <dbReference type="PIRSR" id="PIRSR000343-2"/>
    </source>
</evidence>
<name>A0A409W2D0_9AGAR</name>
<dbReference type="Gene3D" id="1.20.910.10">
    <property type="entry name" value="Heme oxygenase-like"/>
    <property type="match status" value="1"/>
</dbReference>
<keyword evidence="2 5" id="KW-0479">Metal-binding</keyword>
<dbReference type="OrthoDB" id="652091at2759"/>
<keyword evidence="6" id="KW-0472">Membrane</keyword>
<comment type="caution">
    <text evidence="7">The sequence shown here is derived from an EMBL/GenBank/DDBJ whole genome shotgun (WGS) entry which is preliminary data.</text>
</comment>
<dbReference type="EMBL" id="NHYE01005446">
    <property type="protein sequence ID" value="PPQ72656.1"/>
    <property type="molecule type" value="Genomic_DNA"/>
</dbReference>
<dbReference type="Proteomes" id="UP000284706">
    <property type="component" value="Unassembled WGS sequence"/>
</dbReference>
<keyword evidence="3 5" id="KW-0408">Iron</keyword>
<keyword evidence="8" id="KW-1185">Reference proteome</keyword>
<evidence type="ECO:0000256" key="4">
    <source>
        <dbReference type="PIRSR" id="PIRSR000343-1"/>
    </source>
</evidence>
<feature type="binding site" evidence="4">
    <location>
        <position position="15"/>
    </location>
    <ligand>
        <name>heme b</name>
        <dbReference type="ChEBI" id="CHEBI:60344"/>
    </ligand>
</feature>
<reference evidence="7 8" key="1">
    <citation type="journal article" date="2018" name="Evol. Lett.">
        <title>Horizontal gene cluster transfer increased hallucinogenic mushroom diversity.</title>
        <authorList>
            <person name="Reynolds H.T."/>
            <person name="Vijayakumar V."/>
            <person name="Gluck-Thaler E."/>
            <person name="Korotkin H.B."/>
            <person name="Matheny P.B."/>
            <person name="Slot J.C."/>
        </authorList>
    </citation>
    <scope>NUCLEOTIDE SEQUENCE [LARGE SCALE GENOMIC DNA]</scope>
    <source>
        <strain evidence="7 8">SRW20</strain>
    </source>
</reference>
<dbReference type="STRING" id="231916.A0A409W2D0"/>
<evidence type="ECO:0000256" key="6">
    <source>
        <dbReference type="SAM" id="Phobius"/>
    </source>
</evidence>
<evidence type="ECO:0000256" key="1">
    <source>
        <dbReference type="ARBA" id="ARBA00022617"/>
    </source>
</evidence>
<evidence type="ECO:0000313" key="8">
    <source>
        <dbReference type="Proteomes" id="UP000284706"/>
    </source>
</evidence>
<dbReference type="CDD" id="cd19165">
    <property type="entry name" value="HemeO"/>
    <property type="match status" value="1"/>
</dbReference>
<proteinExistence type="predicted"/>
<evidence type="ECO:0000256" key="2">
    <source>
        <dbReference type="ARBA" id="ARBA00022723"/>
    </source>
</evidence>
<dbReference type="PANTHER" id="PTHR10720">
    <property type="entry name" value="HEME OXYGENASE"/>
    <property type="match status" value="1"/>
</dbReference>
<dbReference type="SUPFAM" id="SSF48613">
    <property type="entry name" value="Heme oxygenase-like"/>
    <property type="match status" value="1"/>
</dbReference>
<dbReference type="PANTHER" id="PTHR10720:SF0">
    <property type="entry name" value="HEME OXYGENASE"/>
    <property type="match status" value="1"/>
</dbReference>
<feature type="binding site" evidence="4">
    <location>
        <position position="142"/>
    </location>
    <ligand>
        <name>heme b</name>
        <dbReference type="ChEBI" id="CHEBI:60344"/>
    </ligand>
</feature>
<accession>A0A409W2D0</accession>
<feature type="binding site" evidence="4">
    <location>
        <position position="200"/>
    </location>
    <ligand>
        <name>heme b</name>
        <dbReference type="ChEBI" id="CHEBI:60344"/>
    </ligand>
</feature>
<evidence type="ECO:0000313" key="7">
    <source>
        <dbReference type="EMBL" id="PPQ72656.1"/>
    </source>
</evidence>